<dbReference type="SUPFAM" id="SSF50630">
    <property type="entry name" value="Acid proteases"/>
    <property type="match status" value="1"/>
</dbReference>
<feature type="region of interest" description="Disordered" evidence="2">
    <location>
        <begin position="426"/>
        <end position="450"/>
    </location>
</feature>
<feature type="region of interest" description="Disordered" evidence="2">
    <location>
        <begin position="62"/>
        <end position="153"/>
    </location>
</feature>
<dbReference type="InterPro" id="IPR005162">
    <property type="entry name" value="Retrotrans_gag_dom"/>
</dbReference>
<dbReference type="Gene3D" id="2.40.70.10">
    <property type="entry name" value="Acid Proteases"/>
    <property type="match status" value="1"/>
</dbReference>
<reference evidence="4 5" key="1">
    <citation type="journal article" date="2018" name="Front. Plant Sci.">
        <title>Red Clover (Trifolium pratense) and Zigzag Clover (T. medium) - A Picture of Genomic Similarities and Differences.</title>
        <authorList>
            <person name="Dluhosova J."/>
            <person name="Istvanek J."/>
            <person name="Nedelnik J."/>
            <person name="Repkova J."/>
        </authorList>
    </citation>
    <scope>NUCLEOTIDE SEQUENCE [LARGE SCALE GENOMIC DNA]</scope>
    <source>
        <strain evidence="5">cv. 10/8</strain>
        <tissue evidence="4">Leaf</tissue>
    </source>
</reference>
<keyword evidence="5" id="KW-1185">Reference proteome</keyword>
<keyword evidence="1" id="KW-0175">Coiled coil</keyword>
<evidence type="ECO:0000313" key="5">
    <source>
        <dbReference type="Proteomes" id="UP000265520"/>
    </source>
</evidence>
<evidence type="ECO:0000313" key="4">
    <source>
        <dbReference type="EMBL" id="MCH80363.1"/>
    </source>
</evidence>
<dbReference type="Proteomes" id="UP000265520">
    <property type="component" value="Unassembled WGS sequence"/>
</dbReference>
<gene>
    <name evidence="4" type="ORF">A2U01_0001130</name>
</gene>
<feature type="region of interest" description="Disordered" evidence="2">
    <location>
        <begin position="357"/>
        <end position="383"/>
    </location>
</feature>
<feature type="region of interest" description="Disordered" evidence="2">
    <location>
        <begin position="747"/>
        <end position="766"/>
    </location>
</feature>
<comment type="caution">
    <text evidence="4">The sequence shown here is derived from an EMBL/GenBank/DDBJ whole genome shotgun (WGS) entry which is preliminary data.</text>
</comment>
<feature type="compositionally biased region" description="Basic and acidic residues" evidence="2">
    <location>
        <begin position="747"/>
        <end position="762"/>
    </location>
</feature>
<dbReference type="Pfam" id="PF03732">
    <property type="entry name" value="Retrotrans_gag"/>
    <property type="match status" value="1"/>
</dbReference>
<dbReference type="InterPro" id="IPR021109">
    <property type="entry name" value="Peptidase_aspartic_dom_sf"/>
</dbReference>
<proteinExistence type="predicted"/>
<feature type="non-terminal residue" evidence="4">
    <location>
        <position position="1081"/>
    </location>
</feature>
<feature type="compositionally biased region" description="Polar residues" evidence="2">
    <location>
        <begin position="74"/>
        <end position="92"/>
    </location>
</feature>
<dbReference type="CDD" id="cd00303">
    <property type="entry name" value="retropepsin_like"/>
    <property type="match status" value="1"/>
</dbReference>
<evidence type="ECO:0000256" key="1">
    <source>
        <dbReference type="SAM" id="Coils"/>
    </source>
</evidence>
<evidence type="ECO:0000259" key="3">
    <source>
        <dbReference type="Pfam" id="PF03732"/>
    </source>
</evidence>
<feature type="coiled-coil region" evidence="1">
    <location>
        <begin position="1"/>
        <end position="35"/>
    </location>
</feature>
<organism evidence="4 5">
    <name type="scientific">Trifolium medium</name>
    <dbReference type="NCBI Taxonomy" id="97028"/>
    <lineage>
        <taxon>Eukaryota</taxon>
        <taxon>Viridiplantae</taxon>
        <taxon>Streptophyta</taxon>
        <taxon>Embryophyta</taxon>
        <taxon>Tracheophyta</taxon>
        <taxon>Spermatophyta</taxon>
        <taxon>Magnoliopsida</taxon>
        <taxon>eudicotyledons</taxon>
        <taxon>Gunneridae</taxon>
        <taxon>Pentapetalae</taxon>
        <taxon>rosids</taxon>
        <taxon>fabids</taxon>
        <taxon>Fabales</taxon>
        <taxon>Fabaceae</taxon>
        <taxon>Papilionoideae</taxon>
        <taxon>50 kb inversion clade</taxon>
        <taxon>NPAAA clade</taxon>
        <taxon>Hologalegina</taxon>
        <taxon>IRL clade</taxon>
        <taxon>Trifolieae</taxon>
        <taxon>Trifolium</taxon>
    </lineage>
</organism>
<name>A0A392LZC4_9FABA</name>
<accession>A0A392LZC4</accession>
<dbReference type="PANTHER" id="PTHR32108:SF9">
    <property type="entry name" value="REVERSE TRANSCRIPTASE RNASE H-LIKE DOMAIN-CONTAINING PROTEIN"/>
    <property type="match status" value="1"/>
</dbReference>
<dbReference type="EMBL" id="LXQA010000975">
    <property type="protein sequence ID" value="MCH80363.1"/>
    <property type="molecule type" value="Genomic_DNA"/>
</dbReference>
<dbReference type="AlphaFoldDB" id="A0A392LZC4"/>
<protein>
    <recommendedName>
        <fullName evidence="3">Retrotransposon gag domain-containing protein</fullName>
    </recommendedName>
</protein>
<sequence>MEVVEQNQEVMRQDIDQLNGKLDQLMTTIQELANRDQNPQPQAVENVTPEPQPTSAAVVVWPPFGLPQGYTPPQLENPTESGPSQPRPTQASVPRPSGTPVIQENADIATGFPMPRGTVENPLLVYHSSNPSGPPREHTEPSLDGRTPAMGENEEARGKILALEERVKAMEGNSEFGLDALDMCLVSDVVLPPKFKVPDFEKYKGLTCPRNHLIMYCRKMGIAAQDDKLLIHFFQDSLSGASLNWYMHLEKSRIRTWKDLAEAFVRQYKYNMGMAPDRMQLQDLTKKGTETFKEYAQRWRELASQVEPPLSERELVRIFIGTLQAPYYEKVIGSASSGFSDLVIIGEMVEAGLKNGRIPNTQSGQGAAKKFPTSFPKKKEGETNAVMTDARDSYRPPANAYHPSTLQVPYQDQYYVAAAAPVQYQQSAPQKPQYQPARPNHWGQTSGQNQYRPPINQQPSRIDPIPIPYSQLWPLLIKNSLVVPRNVRPLEPPYPHWYNPNAKCEFHSGAIGHSIEDCRALKEIVQKLVNNKSLSFKEQEPDVKNNPLPGYNGPNVNVVEENADFDEIKKVEEVRTPLVMVHAKLAKCGLIKGTHDNCEECALNLEGCQLVKKQVQELMNQGILQISRARKTTYVSVIESHCESNKEVPKPVEVFYKKRDARPLINQKQPVVVCVPSPFPYKSSKAVPWNYDATAFVQKPEVRAEGEPTKAMDGVTHISDSSRMTRSGRIFAPERLRRETNEVAVEAHKRQEVPSQDNEKGFVDQTTSKEDDEFLKIIKRSEYKIVDQLNQTPSKISMLSLLLNSEAHRKALLKVLNQAHITHDVTVDHFDGIVANITASSCLSFNDEDLPVEGKAHNKALHISIMCRDVVLARVLVDNGSSLNVLPKSTLNKMSIDGIYMKPSSLIVKAFDGSRRSVIGEVCLPIQIGPHTFDITFQVMDINPAYSCLLGRPWIHAAGAVTSTLHQKLKFVVDDKLITVAGEEDIFVSHLSSFQYVDAGEVSLETAFQALEVANAVAVFEETCANKLKVPATFWKDDKLLAKGRGSKCCEQLWDLPMKRDKYGLGYKPSMGKNDVVKIPI</sequence>
<evidence type="ECO:0000256" key="2">
    <source>
        <dbReference type="SAM" id="MobiDB-lite"/>
    </source>
</evidence>
<feature type="domain" description="Retrotransposon gag" evidence="3">
    <location>
        <begin position="233"/>
        <end position="323"/>
    </location>
</feature>
<dbReference type="PANTHER" id="PTHR32108">
    <property type="entry name" value="DNA-DIRECTED RNA POLYMERASE SUBUNIT ALPHA"/>
    <property type="match status" value="1"/>
</dbReference>